<protein>
    <recommendedName>
        <fullName evidence="3">IRG-type G domain-containing protein</fullName>
    </recommendedName>
</protein>
<feature type="domain" description="IRG-type G" evidence="3">
    <location>
        <begin position="166"/>
        <end position="352"/>
    </location>
</feature>
<comment type="caution">
    <text evidence="4">The sequence shown here is derived from an EMBL/GenBank/DDBJ whole genome shotgun (WGS) entry which is preliminary data.</text>
</comment>
<gene>
    <name evidence="4" type="ORF">WR25_23713</name>
</gene>
<accession>A0A2A2JDC1</accession>
<dbReference type="GO" id="GO:0016020">
    <property type="term" value="C:membrane"/>
    <property type="evidence" value="ECO:0007669"/>
    <property type="project" value="InterPro"/>
</dbReference>
<dbReference type="EMBL" id="LIAE01010508">
    <property type="protein sequence ID" value="PAV59736.1"/>
    <property type="molecule type" value="Genomic_DNA"/>
</dbReference>
<dbReference type="InterPro" id="IPR030385">
    <property type="entry name" value="G_IRG_dom"/>
</dbReference>
<evidence type="ECO:0000256" key="1">
    <source>
        <dbReference type="ARBA" id="ARBA00005429"/>
    </source>
</evidence>
<feature type="compositionally biased region" description="Pro residues" evidence="2">
    <location>
        <begin position="84"/>
        <end position="96"/>
    </location>
</feature>
<dbReference type="CDD" id="cd00882">
    <property type="entry name" value="Ras_like_GTPase"/>
    <property type="match status" value="1"/>
</dbReference>
<dbReference type="PROSITE" id="PS51716">
    <property type="entry name" value="G_IRG"/>
    <property type="match status" value="1"/>
</dbReference>
<dbReference type="OrthoDB" id="422720at2759"/>
<dbReference type="PANTHER" id="PTHR14143:SF1">
    <property type="entry name" value="IRG-TYPE G DOMAIN-CONTAINING PROTEIN"/>
    <property type="match status" value="1"/>
</dbReference>
<dbReference type="AlphaFoldDB" id="A0A2A2JDC1"/>
<dbReference type="SUPFAM" id="SSF52540">
    <property type="entry name" value="P-loop containing nucleoside triphosphate hydrolases"/>
    <property type="match status" value="2"/>
</dbReference>
<reference evidence="4" key="1">
    <citation type="journal article" date="2017" name="Curr. Biol.">
        <title>Genome architecture and evolution of a unichromosomal asexual nematode.</title>
        <authorList>
            <person name="Fradin H."/>
            <person name="Zegar C."/>
            <person name="Gutwein M."/>
            <person name="Lucas J."/>
            <person name="Kovtun M."/>
            <person name="Corcoran D."/>
            <person name="Baugh L.R."/>
            <person name="Kiontke K."/>
            <person name="Gunsalus K."/>
            <person name="Fitch D.H."/>
            <person name="Piano F."/>
        </authorList>
    </citation>
    <scope>NUCLEOTIDE SEQUENCE [LARGE SCALE GENOMIC DNA]</scope>
    <source>
        <strain evidence="4">PF1309</strain>
    </source>
</reference>
<dbReference type="Gene3D" id="3.40.50.300">
    <property type="entry name" value="P-loop containing nucleotide triphosphate hydrolases"/>
    <property type="match status" value="2"/>
</dbReference>
<dbReference type="GO" id="GO:0005525">
    <property type="term" value="F:GTP binding"/>
    <property type="evidence" value="ECO:0007669"/>
    <property type="project" value="InterPro"/>
</dbReference>
<dbReference type="Proteomes" id="UP000218231">
    <property type="component" value="Unassembled WGS sequence"/>
</dbReference>
<dbReference type="InterPro" id="IPR027417">
    <property type="entry name" value="P-loop_NTPase"/>
</dbReference>
<feature type="region of interest" description="Disordered" evidence="2">
    <location>
        <begin position="21"/>
        <end position="131"/>
    </location>
</feature>
<proteinExistence type="inferred from homology"/>
<dbReference type="PANTHER" id="PTHR14143">
    <property type="entry name" value="INTERFERON-INDUCIBLE GTPASE FAMILY MEMBER"/>
    <property type="match status" value="1"/>
</dbReference>
<feature type="compositionally biased region" description="Low complexity" evidence="2">
    <location>
        <begin position="51"/>
        <end position="65"/>
    </location>
</feature>
<sequence>MGQKSSKRSLAGEDLPKVVITGATPLSSPNDPSAPFPPIAFDLRNSSAVNSSFPSRRNSGSRSPSPVAPRRHVSSRAPFLSPSYNPPPVPSQPPPIETGLLNPFDEQPATPSNRRRSELHSESTRKRFGEHILERLGRSPTPPQVDANDTRIPTIKAKKFLAINKHKTNIAICGRKGSGKSALINALRGLNHSDPQAAGRNPCDSVEPFRFMEEELQQTILWEMAYPRLLRVTDIYDRNQTFNRYYDDHKLSSFRCILILLPDGCPSDDDIVLARVAKARRNEVKFLLTKTDEELDAECRESGRRLDENVKKEFEARARGILEKRITTRGKILIDLDAWFISSHVIKSLLTGKTNYIHYRMDETKLLRLLDLRENCHAELDMMLKEQRALRSRRTSLDSTSKYQQVIAQFQGESPTLRMRKNDKIEKCTVLADAGFEILYGTDDRVFANFEPKTTVVRTGKTTFNYGFIGKKKVGKSSLINAMRGMTSKHPLAAGKSNTKKNPIERFDFEDELLHYNVKLWEMHYPSHVNNFFEFIDRHDISSFTALFIVLDSSKPSSEDLAFAKIAFRRNTSIVFLINKCDRRLLERSRTDERLINDSLKKEIVDKSELCGRVQAFLVSAPVLLALRLGQLRASQFILHERAVFDFLKQKRMIAEILETGPKDQEELLENDQLDTVGVLPEEIWHEARS</sequence>
<dbReference type="STRING" id="2018661.A0A2A2JDC1"/>
<organism evidence="4 5">
    <name type="scientific">Diploscapter pachys</name>
    <dbReference type="NCBI Taxonomy" id="2018661"/>
    <lineage>
        <taxon>Eukaryota</taxon>
        <taxon>Metazoa</taxon>
        <taxon>Ecdysozoa</taxon>
        <taxon>Nematoda</taxon>
        <taxon>Chromadorea</taxon>
        <taxon>Rhabditida</taxon>
        <taxon>Rhabditina</taxon>
        <taxon>Rhabditomorpha</taxon>
        <taxon>Rhabditoidea</taxon>
        <taxon>Rhabditidae</taxon>
        <taxon>Diploscapter</taxon>
    </lineage>
</organism>
<comment type="similarity">
    <text evidence="1">Belongs to the TRAFAC class dynamin-like GTPase superfamily. IRG family.</text>
</comment>
<evidence type="ECO:0000313" key="4">
    <source>
        <dbReference type="EMBL" id="PAV59736.1"/>
    </source>
</evidence>
<evidence type="ECO:0000256" key="2">
    <source>
        <dbReference type="SAM" id="MobiDB-lite"/>
    </source>
</evidence>
<evidence type="ECO:0000313" key="5">
    <source>
        <dbReference type="Proteomes" id="UP000218231"/>
    </source>
</evidence>
<evidence type="ECO:0000259" key="3">
    <source>
        <dbReference type="PROSITE" id="PS51716"/>
    </source>
</evidence>
<dbReference type="Pfam" id="PF05049">
    <property type="entry name" value="IIGP"/>
    <property type="match status" value="1"/>
</dbReference>
<keyword evidence="5" id="KW-1185">Reference proteome</keyword>
<name>A0A2A2JDC1_9BILA</name>
<dbReference type="InterPro" id="IPR007743">
    <property type="entry name" value="Immunity-related_GTPase-like"/>
</dbReference>
<feature type="compositionally biased region" description="Basic and acidic residues" evidence="2">
    <location>
        <begin position="115"/>
        <end position="131"/>
    </location>
</feature>